<dbReference type="GO" id="GO:0016779">
    <property type="term" value="F:nucleotidyltransferase activity"/>
    <property type="evidence" value="ECO:0007669"/>
    <property type="project" value="UniProtKB-ARBA"/>
</dbReference>
<dbReference type="PANTHER" id="PTHR43777">
    <property type="entry name" value="MOLYBDENUM COFACTOR CYTIDYLYLTRANSFERASE"/>
    <property type="match status" value="1"/>
</dbReference>
<dbReference type="CDD" id="cd03522">
    <property type="entry name" value="MoeA_like"/>
    <property type="match status" value="1"/>
</dbReference>
<dbReference type="SUPFAM" id="SSF53218">
    <property type="entry name" value="Molybdenum cofactor biosynthesis proteins"/>
    <property type="match status" value="1"/>
</dbReference>
<dbReference type="PIRSF" id="PIRSF036626">
    <property type="entry name" value="MPTBd_MobAlike"/>
    <property type="match status" value="1"/>
</dbReference>
<feature type="domain" description="MobA-like NTP transferase" evidence="2">
    <location>
        <begin position="354"/>
        <end position="515"/>
    </location>
</feature>
<evidence type="ECO:0000313" key="4">
    <source>
        <dbReference type="Proteomes" id="UP000218731"/>
    </source>
</evidence>
<accession>A0A1L7N6T5</accession>
<dbReference type="Gene3D" id="3.90.550.10">
    <property type="entry name" value="Spore Coat Polysaccharide Biosynthesis Protein SpsA, Chain A"/>
    <property type="match status" value="1"/>
</dbReference>
<keyword evidence="1" id="KW-0460">Magnesium</keyword>
<dbReference type="InterPro" id="IPR029044">
    <property type="entry name" value="Nucleotide-diphossugar_trans"/>
</dbReference>
<dbReference type="InterPro" id="IPR036425">
    <property type="entry name" value="MoaB/Mog-like_dom_sf"/>
</dbReference>
<protein>
    <submittedName>
        <fullName evidence="3">Putative mobA protein</fullName>
    </submittedName>
</protein>
<evidence type="ECO:0000313" key="3">
    <source>
        <dbReference type="EMBL" id="BAW21164.1"/>
    </source>
</evidence>
<dbReference type="Pfam" id="PF12804">
    <property type="entry name" value="NTP_transf_3"/>
    <property type="match status" value="1"/>
</dbReference>
<dbReference type="InterPro" id="IPR012184">
    <property type="entry name" value="Bifunc_Mopterin-bd"/>
</dbReference>
<dbReference type="AlphaFoldDB" id="A0A1L7N6T5"/>
<dbReference type="EMBL" id="AP015029">
    <property type="protein sequence ID" value="BAW21164.1"/>
    <property type="molecule type" value="Genomic_DNA"/>
</dbReference>
<gene>
    <name evidence="3" type="ORF">KF715C_ch5910</name>
</gene>
<proteinExistence type="predicted"/>
<evidence type="ECO:0000256" key="1">
    <source>
        <dbReference type="ARBA" id="ARBA00022842"/>
    </source>
</evidence>
<evidence type="ECO:0000259" key="2">
    <source>
        <dbReference type="Pfam" id="PF12804"/>
    </source>
</evidence>
<organism evidence="3 4">
    <name type="scientific">Pseudomonas putida</name>
    <name type="common">Arthrobacter siderocapsulatus</name>
    <dbReference type="NCBI Taxonomy" id="303"/>
    <lineage>
        <taxon>Bacteria</taxon>
        <taxon>Pseudomonadati</taxon>
        <taxon>Pseudomonadota</taxon>
        <taxon>Gammaproteobacteria</taxon>
        <taxon>Pseudomonadales</taxon>
        <taxon>Pseudomonadaceae</taxon>
        <taxon>Pseudomonas</taxon>
    </lineage>
</organism>
<dbReference type="Proteomes" id="UP000218731">
    <property type="component" value="Chromosome 1"/>
</dbReference>
<dbReference type="InterPro" id="IPR025877">
    <property type="entry name" value="MobA-like_NTP_Trfase"/>
</dbReference>
<name>A0A1L7N6T5_PSEPU</name>
<dbReference type="CDD" id="cd04182">
    <property type="entry name" value="GT_2_like_f"/>
    <property type="match status" value="1"/>
</dbReference>
<dbReference type="PANTHER" id="PTHR43777:SF1">
    <property type="entry name" value="MOLYBDENUM COFACTOR CYTIDYLYLTRANSFERASE"/>
    <property type="match status" value="1"/>
</dbReference>
<reference evidence="3 4" key="1">
    <citation type="submission" date="2015-11" db="EMBL/GenBank/DDBJ databases">
        <title>Complete genome sequencing of a biphenyl-degrading bacterium, Pseudomonas putida KF715 (=NBRC110667).</title>
        <authorList>
            <person name="Suenaga H."/>
            <person name="Fujihara N."/>
            <person name="Watanabe T."/>
            <person name="Hirose J."/>
            <person name="Kimura N."/>
            <person name="Yamazoe A."/>
            <person name="Hosoyama A."/>
            <person name="Shimodaira J."/>
            <person name="Furukawa K."/>
        </authorList>
    </citation>
    <scope>NUCLEOTIDE SEQUENCE [LARGE SCALE GENOMIC DNA]</scope>
    <source>
        <strain evidence="3 4">KF715</strain>
    </source>
</reference>
<dbReference type="SUPFAM" id="SSF53448">
    <property type="entry name" value="Nucleotide-diphospho-sugar transferases"/>
    <property type="match status" value="1"/>
</dbReference>
<sequence>MLFSEVAVAEAEGALLAHSLKTAQGRIGKGKVLGLDDVSELHEAGYSRVYVARLEEGDVQEDRAAAVLADALAGAHVEVGEAGTGRVYLHALCDGLLELNVPAIHAFNSQDDAVALATLQPLTPVRSGQVVGTLKVIPFGVPGELVERLLRMLAAECEAVLRVRPFTLRKVALIQTHLPDMQVKILDKTSGTLGARLACLGGNLMLAWEQRCRHHVDELVPVIAAMRSQADCDLLVIATASATSDKDDVLPTAIRRAGGTVASVGMPVDPGNLLVLGNLGGLPVIGMPGCARSPKLNGFDWVLQRLSAGMPVTRGDIAMMGVGGLLGALTTPPDTQDVGSPKLAPHAEKVSVSAVILAAGQSRRMGAVNKLLLPLAGEPLIRHIVLAALSSRCHRVLVVLGHEAQEVRQALSDLPVEFVMNDAYAEGIGSSVRLGANAVDKRDGVVFCLGDMPEVTAGVIDKLIDAYEAEPRLLGFQACHGHKRGNPVLWSPACLPLLRLCSGDEGAKGLVRQYGEAVMPVDVGVASVTEDMDTPEDYNRLVEGLV</sequence>
<dbReference type="Gene3D" id="3.40.980.10">
    <property type="entry name" value="MoaB/Mog-like domain"/>
    <property type="match status" value="1"/>
</dbReference>
<dbReference type="RefSeq" id="WP_059399888.1">
    <property type="nucleotide sequence ID" value="NZ_AP015029.1"/>
</dbReference>